<feature type="transmembrane region" description="Helical" evidence="1">
    <location>
        <begin position="216"/>
        <end position="239"/>
    </location>
</feature>
<feature type="transmembrane region" description="Helical" evidence="1">
    <location>
        <begin position="245"/>
        <end position="267"/>
    </location>
</feature>
<evidence type="ECO:0000313" key="4">
    <source>
        <dbReference type="Proteomes" id="UP000698963"/>
    </source>
</evidence>
<dbReference type="InterPro" id="IPR010787">
    <property type="entry name" value="DUF1385"/>
</dbReference>
<keyword evidence="1" id="KW-0812">Transmembrane</keyword>
<reference evidence="3" key="2">
    <citation type="submission" date="2021-09" db="EMBL/GenBank/DDBJ databases">
        <authorList>
            <person name="Gilroy R."/>
        </authorList>
    </citation>
    <scope>NUCLEOTIDE SEQUENCE</scope>
    <source>
        <strain evidence="3">ChiGjej2B2-19336</strain>
    </source>
</reference>
<dbReference type="RefSeq" id="WP_304122639.1">
    <property type="nucleotide sequence ID" value="NZ_DYZA01000164.1"/>
</dbReference>
<dbReference type="PANTHER" id="PTHR42867:SF1">
    <property type="entry name" value="MEMBRANE PROTEIN-RELATED"/>
    <property type="match status" value="1"/>
</dbReference>
<evidence type="ECO:0000256" key="2">
    <source>
        <dbReference type="SAM" id="SignalP"/>
    </source>
</evidence>
<accession>A0A921AWG3</accession>
<dbReference type="PANTHER" id="PTHR42867">
    <property type="entry name" value="MEMBRANE PROTEIN-RELATED"/>
    <property type="match status" value="1"/>
</dbReference>
<name>A0A921AWG3_9BACT</name>
<keyword evidence="1" id="KW-1133">Transmembrane helix</keyword>
<keyword evidence="2" id="KW-0732">Signal</keyword>
<organism evidence="3 4">
    <name type="scientific">Mailhella massiliensis</name>
    <dbReference type="NCBI Taxonomy" id="1903261"/>
    <lineage>
        <taxon>Bacteria</taxon>
        <taxon>Pseudomonadati</taxon>
        <taxon>Thermodesulfobacteriota</taxon>
        <taxon>Desulfovibrionia</taxon>
        <taxon>Desulfovibrionales</taxon>
        <taxon>Desulfovibrionaceae</taxon>
        <taxon>Mailhella</taxon>
    </lineage>
</organism>
<dbReference type="AlphaFoldDB" id="A0A921AWG3"/>
<sequence length="335" mass="36610">MKLRFSFLRLLALAGESCALPLVGGQAVMEGVLMRNGASCALAVRRPSGTIAVESRLWRSVGPKGLRAVRFLRGFPVLVESLANGIRALNRSADLSGDEDSGPMTRGEVALTLLMAFGAAVALFVAAPHLLALFMQYLGLSGGMQGFSFHIWDGIFKFLMFIGYIAAISFLPEIRRVFQYHGAEHKTIHAFEKGGMVTVETARRGSRLHPRCGTTFLLFVLCVSIVLHAVLVPLLLMVWEPSSAMLRHAGIVLFKILLILPVSALAYELIRYAAALEDGFWGRLLRAPGFFLQLLTTREPDDRQLEVAVAALREALGPESPFAGRFESPDPTVME</sequence>
<comment type="caution">
    <text evidence="3">The sequence shown here is derived from an EMBL/GenBank/DDBJ whole genome shotgun (WGS) entry which is preliminary data.</text>
</comment>
<feature type="transmembrane region" description="Helical" evidence="1">
    <location>
        <begin position="109"/>
        <end position="131"/>
    </location>
</feature>
<evidence type="ECO:0000256" key="1">
    <source>
        <dbReference type="SAM" id="Phobius"/>
    </source>
</evidence>
<protein>
    <submittedName>
        <fullName evidence="3">DUF1385 domain-containing protein</fullName>
    </submittedName>
</protein>
<dbReference type="Pfam" id="PF07136">
    <property type="entry name" value="DUF1385"/>
    <property type="match status" value="1"/>
</dbReference>
<proteinExistence type="predicted"/>
<feature type="signal peptide" evidence="2">
    <location>
        <begin position="1"/>
        <end position="19"/>
    </location>
</feature>
<feature type="transmembrane region" description="Helical" evidence="1">
    <location>
        <begin position="151"/>
        <end position="171"/>
    </location>
</feature>
<feature type="chain" id="PRO_5037527112" evidence="2">
    <location>
        <begin position="20"/>
        <end position="335"/>
    </location>
</feature>
<dbReference type="EMBL" id="DYZA01000164">
    <property type="protein sequence ID" value="HJD97590.1"/>
    <property type="molecule type" value="Genomic_DNA"/>
</dbReference>
<reference evidence="3" key="1">
    <citation type="journal article" date="2021" name="PeerJ">
        <title>Extensive microbial diversity within the chicken gut microbiome revealed by metagenomics and culture.</title>
        <authorList>
            <person name="Gilroy R."/>
            <person name="Ravi A."/>
            <person name="Getino M."/>
            <person name="Pursley I."/>
            <person name="Horton D.L."/>
            <person name="Alikhan N.F."/>
            <person name="Baker D."/>
            <person name="Gharbi K."/>
            <person name="Hall N."/>
            <person name="Watson M."/>
            <person name="Adriaenssens E.M."/>
            <person name="Foster-Nyarko E."/>
            <person name="Jarju S."/>
            <person name="Secka A."/>
            <person name="Antonio M."/>
            <person name="Oren A."/>
            <person name="Chaudhuri R.R."/>
            <person name="La Ragione R."/>
            <person name="Hildebrand F."/>
            <person name="Pallen M.J."/>
        </authorList>
    </citation>
    <scope>NUCLEOTIDE SEQUENCE</scope>
    <source>
        <strain evidence="3">ChiGjej2B2-19336</strain>
    </source>
</reference>
<gene>
    <name evidence="3" type="ORF">K8W16_08100</name>
</gene>
<keyword evidence="1" id="KW-0472">Membrane</keyword>
<evidence type="ECO:0000313" key="3">
    <source>
        <dbReference type="EMBL" id="HJD97590.1"/>
    </source>
</evidence>
<dbReference type="Proteomes" id="UP000698963">
    <property type="component" value="Unassembled WGS sequence"/>
</dbReference>